<gene>
    <name evidence="1" type="ORF">PBY51_018604</name>
</gene>
<reference evidence="1 2" key="2">
    <citation type="journal article" date="2023" name="Mol. Biol. Evol.">
        <title>Genomics of Secondarily Temperate Adaptation in the Only Non-Antarctic Icefish.</title>
        <authorList>
            <person name="Rivera-Colon A.G."/>
            <person name="Rayamajhi N."/>
            <person name="Minhas B.F."/>
            <person name="Madrigal G."/>
            <person name="Bilyk K.T."/>
            <person name="Yoon V."/>
            <person name="Hune M."/>
            <person name="Gregory S."/>
            <person name="Cheng C.H.C."/>
            <person name="Catchen J.M."/>
        </authorList>
    </citation>
    <scope>NUCLEOTIDE SEQUENCE [LARGE SCALE GENOMIC DNA]</scope>
    <source>
        <strain evidence="1">JMC-PN-2008</strain>
    </source>
</reference>
<protein>
    <submittedName>
        <fullName evidence="1">Uncharacterized protein</fullName>
    </submittedName>
</protein>
<dbReference type="Proteomes" id="UP001346869">
    <property type="component" value="Unassembled WGS sequence"/>
</dbReference>
<dbReference type="AlphaFoldDB" id="A0AAN7Y7X6"/>
<proteinExistence type="predicted"/>
<reference evidence="1 2" key="1">
    <citation type="journal article" date="2023" name="Genes (Basel)">
        <title>Chromosome-Level Genome Assembly and Circadian Gene Repertoire of the Patagonia Blennie Eleginops maclovinus-The Closest Ancestral Proxy of Antarctic Cryonotothenioids.</title>
        <authorList>
            <person name="Cheng C.C."/>
            <person name="Rivera-Colon A.G."/>
            <person name="Minhas B.F."/>
            <person name="Wilson L."/>
            <person name="Rayamajhi N."/>
            <person name="Vargas-Chacoff L."/>
            <person name="Catchen J.M."/>
        </authorList>
    </citation>
    <scope>NUCLEOTIDE SEQUENCE [LARGE SCALE GENOMIC DNA]</scope>
    <source>
        <strain evidence="1">JMC-PN-2008</strain>
    </source>
</reference>
<sequence>MHHRILAWASTTEAIKSNVHRLFCFQTHMPPPIPAMPCTEAIDNKDNYIKQPFEIPLGGLQLQVGEMRER</sequence>
<comment type="caution">
    <text evidence="1">The sequence shown here is derived from an EMBL/GenBank/DDBJ whole genome shotgun (WGS) entry which is preliminary data.</text>
</comment>
<dbReference type="EMBL" id="JAUZQC010000003">
    <property type="protein sequence ID" value="KAK5873570.1"/>
    <property type="molecule type" value="Genomic_DNA"/>
</dbReference>
<name>A0AAN7Y7X6_ELEMC</name>
<evidence type="ECO:0000313" key="1">
    <source>
        <dbReference type="EMBL" id="KAK5873570.1"/>
    </source>
</evidence>
<organism evidence="1 2">
    <name type="scientific">Eleginops maclovinus</name>
    <name type="common">Patagonian blennie</name>
    <name type="synonym">Eleginus maclovinus</name>
    <dbReference type="NCBI Taxonomy" id="56733"/>
    <lineage>
        <taxon>Eukaryota</taxon>
        <taxon>Metazoa</taxon>
        <taxon>Chordata</taxon>
        <taxon>Craniata</taxon>
        <taxon>Vertebrata</taxon>
        <taxon>Euteleostomi</taxon>
        <taxon>Actinopterygii</taxon>
        <taxon>Neopterygii</taxon>
        <taxon>Teleostei</taxon>
        <taxon>Neoteleostei</taxon>
        <taxon>Acanthomorphata</taxon>
        <taxon>Eupercaria</taxon>
        <taxon>Perciformes</taxon>
        <taxon>Notothenioidei</taxon>
        <taxon>Eleginopidae</taxon>
        <taxon>Eleginops</taxon>
    </lineage>
</organism>
<keyword evidence="2" id="KW-1185">Reference proteome</keyword>
<evidence type="ECO:0000313" key="2">
    <source>
        <dbReference type="Proteomes" id="UP001346869"/>
    </source>
</evidence>
<accession>A0AAN7Y7X6</accession>